<feature type="transmembrane region" description="Helical" evidence="5">
    <location>
        <begin position="23"/>
        <end position="44"/>
    </location>
</feature>
<dbReference type="EMBL" id="LIAE01010243">
    <property type="protein sequence ID" value="PAV64713.1"/>
    <property type="molecule type" value="Genomic_DNA"/>
</dbReference>
<keyword evidence="2 5" id="KW-0812">Transmembrane</keyword>
<evidence type="ECO:0000313" key="8">
    <source>
        <dbReference type="Proteomes" id="UP000218231"/>
    </source>
</evidence>
<evidence type="ECO:0000259" key="6">
    <source>
        <dbReference type="Pfam" id="PF22954"/>
    </source>
</evidence>
<dbReference type="AlphaFoldDB" id="A0A2A2JSR2"/>
<dbReference type="GO" id="GO:0005765">
    <property type="term" value="C:lysosomal membrane"/>
    <property type="evidence" value="ECO:0007669"/>
    <property type="project" value="TreeGrafter"/>
</dbReference>
<feature type="transmembrane region" description="Helical" evidence="5">
    <location>
        <begin position="87"/>
        <end position="106"/>
    </location>
</feature>
<name>A0A2A2JSR2_9BILA</name>
<protein>
    <recommendedName>
        <fullName evidence="6">DUF7027 domain-containing protein</fullName>
    </recommendedName>
</protein>
<evidence type="ECO:0000313" key="7">
    <source>
        <dbReference type="EMBL" id="PAV64713.1"/>
    </source>
</evidence>
<keyword evidence="4 5" id="KW-0472">Membrane</keyword>
<evidence type="ECO:0000256" key="1">
    <source>
        <dbReference type="ARBA" id="ARBA00004127"/>
    </source>
</evidence>
<feature type="transmembrane region" description="Helical" evidence="5">
    <location>
        <begin position="56"/>
        <end position="75"/>
    </location>
</feature>
<evidence type="ECO:0000256" key="5">
    <source>
        <dbReference type="SAM" id="Phobius"/>
    </source>
</evidence>
<gene>
    <name evidence="7" type="ORF">WR25_11540</name>
</gene>
<dbReference type="InterPro" id="IPR051115">
    <property type="entry name" value="LAPTM_transporter"/>
</dbReference>
<evidence type="ECO:0000256" key="2">
    <source>
        <dbReference type="ARBA" id="ARBA00022692"/>
    </source>
</evidence>
<dbReference type="Pfam" id="PF22954">
    <property type="entry name" value="DUF7027"/>
    <property type="match status" value="1"/>
</dbReference>
<evidence type="ECO:0000256" key="3">
    <source>
        <dbReference type="ARBA" id="ARBA00022989"/>
    </source>
</evidence>
<dbReference type="Proteomes" id="UP000218231">
    <property type="component" value="Unassembled WGS sequence"/>
</dbReference>
<dbReference type="PANTHER" id="PTHR12479:SF10">
    <property type="entry name" value="LYSOSOMAL-ASSOCIATED TRANSMEMBRANE PROTEIN"/>
    <property type="match status" value="1"/>
</dbReference>
<accession>A0A2A2JSR2</accession>
<proteinExistence type="predicted"/>
<dbReference type="PANTHER" id="PTHR12479">
    <property type="entry name" value="LYSOSOMAL-ASSOCIATED TRANSMEMBRANE PROTEIN"/>
    <property type="match status" value="1"/>
</dbReference>
<sequence>MDFDPHGAKWQCCCCNLPTGMKFLAAFEFVVCTAIASVTMHHVITQNTAASYFEVFLIATMILMAFTSLLMAIGITINRVTLLYPSLVARGALIVFIEAFSVWAVFNQDESQTTATTSILKKKKSGKWEIETKKSTPPPADSIEQTHTALVLVLLVFATLFITVFCFYCIYLVVRTIHYVNSYAKLKERRESLIQAGMIDPDYGSRRPSLA</sequence>
<comment type="subcellular location">
    <subcellularLocation>
        <location evidence="1">Endomembrane system</location>
        <topology evidence="1">Multi-pass membrane protein</topology>
    </subcellularLocation>
</comment>
<dbReference type="InterPro" id="IPR054291">
    <property type="entry name" value="DUF7027"/>
</dbReference>
<feature type="domain" description="DUF7027" evidence="6">
    <location>
        <begin position="19"/>
        <end position="113"/>
    </location>
</feature>
<evidence type="ECO:0000256" key="4">
    <source>
        <dbReference type="ARBA" id="ARBA00023136"/>
    </source>
</evidence>
<organism evidence="7 8">
    <name type="scientific">Diploscapter pachys</name>
    <dbReference type="NCBI Taxonomy" id="2018661"/>
    <lineage>
        <taxon>Eukaryota</taxon>
        <taxon>Metazoa</taxon>
        <taxon>Ecdysozoa</taxon>
        <taxon>Nematoda</taxon>
        <taxon>Chromadorea</taxon>
        <taxon>Rhabditida</taxon>
        <taxon>Rhabditina</taxon>
        <taxon>Rhabditomorpha</taxon>
        <taxon>Rhabditoidea</taxon>
        <taxon>Rhabditidae</taxon>
        <taxon>Diploscapter</taxon>
    </lineage>
</organism>
<keyword evidence="8" id="KW-1185">Reference proteome</keyword>
<feature type="transmembrane region" description="Helical" evidence="5">
    <location>
        <begin position="149"/>
        <end position="174"/>
    </location>
</feature>
<dbReference type="GO" id="GO:0012505">
    <property type="term" value="C:endomembrane system"/>
    <property type="evidence" value="ECO:0007669"/>
    <property type="project" value="UniProtKB-SubCell"/>
</dbReference>
<keyword evidence="3 5" id="KW-1133">Transmembrane helix</keyword>
<comment type="caution">
    <text evidence="7">The sequence shown here is derived from an EMBL/GenBank/DDBJ whole genome shotgun (WGS) entry which is preliminary data.</text>
</comment>
<reference evidence="7 8" key="1">
    <citation type="journal article" date="2017" name="Curr. Biol.">
        <title>Genome architecture and evolution of a unichromosomal asexual nematode.</title>
        <authorList>
            <person name="Fradin H."/>
            <person name="Zegar C."/>
            <person name="Gutwein M."/>
            <person name="Lucas J."/>
            <person name="Kovtun M."/>
            <person name="Corcoran D."/>
            <person name="Baugh L.R."/>
            <person name="Kiontke K."/>
            <person name="Gunsalus K."/>
            <person name="Fitch D.H."/>
            <person name="Piano F."/>
        </authorList>
    </citation>
    <scope>NUCLEOTIDE SEQUENCE [LARGE SCALE GENOMIC DNA]</scope>
    <source>
        <strain evidence="7">PF1309</strain>
    </source>
</reference>